<keyword evidence="2" id="KW-0804">Transcription</keyword>
<organism evidence="6 7">
    <name type="scientific">Aspergillus candidus</name>
    <dbReference type="NCBI Taxonomy" id="41067"/>
    <lineage>
        <taxon>Eukaryota</taxon>
        <taxon>Fungi</taxon>
        <taxon>Dikarya</taxon>
        <taxon>Ascomycota</taxon>
        <taxon>Pezizomycotina</taxon>
        <taxon>Eurotiomycetes</taxon>
        <taxon>Eurotiomycetidae</taxon>
        <taxon>Eurotiales</taxon>
        <taxon>Aspergillaceae</taxon>
        <taxon>Aspergillus</taxon>
        <taxon>Aspergillus subgen. Circumdati</taxon>
    </lineage>
</organism>
<gene>
    <name evidence="6" type="ORF">BDW47DRAFT_117346</name>
</gene>
<evidence type="ECO:0000259" key="5">
    <source>
        <dbReference type="SMART" id="SM00906"/>
    </source>
</evidence>
<keyword evidence="3" id="KW-0539">Nucleus</keyword>
<dbReference type="OrthoDB" id="2571985at2759"/>
<evidence type="ECO:0000256" key="2">
    <source>
        <dbReference type="ARBA" id="ARBA00023163"/>
    </source>
</evidence>
<proteinExistence type="predicted"/>
<dbReference type="STRING" id="41067.A0A2I2FCJ7"/>
<dbReference type="InterPro" id="IPR051127">
    <property type="entry name" value="Fungal_SecMet_Regulators"/>
</dbReference>
<dbReference type="GO" id="GO:0008270">
    <property type="term" value="F:zinc ion binding"/>
    <property type="evidence" value="ECO:0007669"/>
    <property type="project" value="InterPro"/>
</dbReference>
<dbReference type="EMBL" id="KZ559136">
    <property type="protein sequence ID" value="PLB38327.1"/>
    <property type="molecule type" value="Genomic_DNA"/>
</dbReference>
<dbReference type="AlphaFoldDB" id="A0A2I2FCJ7"/>
<dbReference type="GeneID" id="36522226"/>
<accession>A0A2I2FCJ7</accession>
<dbReference type="GO" id="GO:0000981">
    <property type="term" value="F:DNA-binding transcription factor activity, RNA polymerase II-specific"/>
    <property type="evidence" value="ECO:0007669"/>
    <property type="project" value="TreeGrafter"/>
</dbReference>
<keyword evidence="1" id="KW-0805">Transcription regulation</keyword>
<dbReference type="Proteomes" id="UP000234585">
    <property type="component" value="Unassembled WGS sequence"/>
</dbReference>
<dbReference type="PANTHER" id="PTHR47424">
    <property type="entry name" value="REGULATORY PROTEIN GAL4"/>
    <property type="match status" value="1"/>
</dbReference>
<dbReference type="SMART" id="SM00906">
    <property type="entry name" value="Fungal_trans"/>
    <property type="match status" value="1"/>
</dbReference>
<dbReference type="GO" id="GO:0005634">
    <property type="term" value="C:nucleus"/>
    <property type="evidence" value="ECO:0007669"/>
    <property type="project" value="TreeGrafter"/>
</dbReference>
<dbReference type="InterPro" id="IPR007219">
    <property type="entry name" value="XnlR_reg_dom"/>
</dbReference>
<feature type="region of interest" description="Disordered" evidence="4">
    <location>
        <begin position="1"/>
        <end position="25"/>
    </location>
</feature>
<evidence type="ECO:0000256" key="4">
    <source>
        <dbReference type="SAM" id="MobiDB-lite"/>
    </source>
</evidence>
<sequence length="754" mass="83732">MDQAQPLGTTRLRASRRRPRASRACETCRVRKTKYHSLDCFYRETGSTDSPLKRPAQVKDVQRKKSRPSPWPEADISPASDSVQRREPLDQVAESSPMVTPIPDPSSLAGETPELGDNASRDGLSGVNLHTSGTEFYGNSSNLAFLGSLYARARHQAESQVPHVADPYLPAQTTRADIATPTHQLDKQSDGGNSKSQLSIVNLLYNPSYPSHLQPQVSGKLDGERGKESQLGAGALPRRHVGRDATTQVEGLTLEAQLEIEKIFISSYFSNKHYIHPMLNKHDFMQRCEHEAFVLSHRPRFAQGMSRFAGLYFTVVAVGAMSASPNETSLLEHYSTTADSASGETNTAQASALDFANHYYKIAKQALGDLFEGGCLESAQALSLLGVYCQNALRPHSCFMYSGMAARTAVAIGLTSGMSSASPSMRREGRRTWWGIYSHEIEMCCSSGRLDSMKDLQYYQVPLPTIKGTPDSQFDPDAEDQDVAIIPVMVALAHIMSEASHQLYHSSKFSMGEKSEIALDLDRRLLEWKTKIPPFLDIDIVALNDPEWAFKQKLVLKLRFYNTRILIHRPFLAGATANTESPALQQHLHPCLEAARNSIQVQYESFVHRTYFRTWWYNTTYALYGAMILLHIVLSGFPGIDDDALLQEVDKAVEIFESMKNILVARRCAEMIREVSDVARACLARRGALVPPAQPAFGLQPDVAAVHDGSGQDEFFYSLFNQDAQDDTRAEMLANLVDPTILEDFAFGDFSFMG</sequence>
<dbReference type="RefSeq" id="XP_024672339.1">
    <property type="nucleotide sequence ID" value="XM_024815066.1"/>
</dbReference>
<feature type="domain" description="Xylanolytic transcriptional activator regulatory" evidence="5">
    <location>
        <begin position="398"/>
        <end position="470"/>
    </location>
</feature>
<name>A0A2I2FCJ7_ASPCN</name>
<dbReference type="PANTHER" id="PTHR47424:SF15">
    <property type="entry name" value="ZN(II)2CYS6 TRANSCRIPTION FACTOR (EUROFUNG)"/>
    <property type="match status" value="1"/>
</dbReference>
<evidence type="ECO:0000313" key="6">
    <source>
        <dbReference type="EMBL" id="PLB38327.1"/>
    </source>
</evidence>
<dbReference type="GO" id="GO:0000978">
    <property type="term" value="F:RNA polymerase II cis-regulatory region sequence-specific DNA binding"/>
    <property type="evidence" value="ECO:0007669"/>
    <property type="project" value="TreeGrafter"/>
</dbReference>
<protein>
    <submittedName>
        <fullName evidence="6">Fungal-specific transcription factor domain-domain-containing protein</fullName>
    </submittedName>
</protein>
<dbReference type="GO" id="GO:0000435">
    <property type="term" value="P:positive regulation of transcription from RNA polymerase II promoter by galactose"/>
    <property type="evidence" value="ECO:0007669"/>
    <property type="project" value="TreeGrafter"/>
</dbReference>
<evidence type="ECO:0000256" key="3">
    <source>
        <dbReference type="ARBA" id="ARBA00023242"/>
    </source>
</evidence>
<dbReference type="Pfam" id="PF04082">
    <property type="entry name" value="Fungal_trans"/>
    <property type="match status" value="1"/>
</dbReference>
<evidence type="ECO:0000313" key="7">
    <source>
        <dbReference type="Proteomes" id="UP000234585"/>
    </source>
</evidence>
<dbReference type="GO" id="GO:0006351">
    <property type="term" value="P:DNA-templated transcription"/>
    <property type="evidence" value="ECO:0007669"/>
    <property type="project" value="InterPro"/>
</dbReference>
<evidence type="ECO:0000256" key="1">
    <source>
        <dbReference type="ARBA" id="ARBA00023015"/>
    </source>
</evidence>
<keyword evidence="7" id="KW-1185">Reference proteome</keyword>
<dbReference type="CDD" id="cd12148">
    <property type="entry name" value="fungal_TF_MHR"/>
    <property type="match status" value="1"/>
</dbReference>
<feature type="region of interest" description="Disordered" evidence="4">
    <location>
        <begin position="39"/>
        <end position="126"/>
    </location>
</feature>
<reference evidence="6 7" key="1">
    <citation type="submission" date="2017-12" db="EMBL/GenBank/DDBJ databases">
        <authorList>
            <consortium name="DOE Joint Genome Institute"/>
            <person name="Haridas S."/>
            <person name="Kjaerbolling I."/>
            <person name="Vesth T.C."/>
            <person name="Frisvad J.C."/>
            <person name="Nybo J.L."/>
            <person name="Theobald S."/>
            <person name="Kuo A."/>
            <person name="Bowyer P."/>
            <person name="Matsuda Y."/>
            <person name="Mondo S."/>
            <person name="Lyhne E.K."/>
            <person name="Kogle M.E."/>
            <person name="Clum A."/>
            <person name="Lipzen A."/>
            <person name="Salamov A."/>
            <person name="Ngan C.Y."/>
            <person name="Daum C."/>
            <person name="Chiniquy J."/>
            <person name="Barry K."/>
            <person name="LaButti K."/>
            <person name="Simmons B.A."/>
            <person name="Magnuson J.K."/>
            <person name="Mortensen U.H."/>
            <person name="Larsen T.O."/>
            <person name="Grigoriev I.V."/>
            <person name="Baker S.E."/>
            <person name="Andersen M.R."/>
            <person name="Nordberg H.P."/>
            <person name="Cantor M.N."/>
            <person name="Hua S.X."/>
        </authorList>
    </citation>
    <scope>NUCLEOTIDE SEQUENCE [LARGE SCALE GENOMIC DNA]</scope>
    <source>
        <strain evidence="6 7">CBS 102.13</strain>
    </source>
</reference>